<feature type="region of interest" description="Disordered" evidence="1">
    <location>
        <begin position="17"/>
        <end position="138"/>
    </location>
</feature>
<gene>
    <name evidence="3" type="primary">20348196</name>
    <name evidence="2" type="ORF">GGTG_07738</name>
</gene>
<protein>
    <submittedName>
        <fullName evidence="2 3">Uncharacterized protein</fullName>
    </submittedName>
</protein>
<reference evidence="3" key="5">
    <citation type="submission" date="2018-04" db="UniProtKB">
        <authorList>
            <consortium name="EnsemblFungi"/>
        </authorList>
    </citation>
    <scope>IDENTIFICATION</scope>
    <source>
        <strain evidence="3">R3-111a-1</strain>
    </source>
</reference>
<dbReference type="VEuPathDB" id="FungiDB:GGTG_07738"/>
<evidence type="ECO:0000313" key="4">
    <source>
        <dbReference type="Proteomes" id="UP000006039"/>
    </source>
</evidence>
<proteinExistence type="predicted"/>
<dbReference type="eggNOG" id="ENOG502TDHC">
    <property type="taxonomic scope" value="Eukaryota"/>
</dbReference>
<dbReference type="EnsemblFungi" id="EJT73884">
    <property type="protein sequence ID" value="EJT73884"/>
    <property type="gene ID" value="GGTG_07738"/>
</dbReference>
<name>J3P2J2_GAET3</name>
<feature type="compositionally biased region" description="Basic and acidic residues" evidence="1">
    <location>
        <begin position="64"/>
        <end position="101"/>
    </location>
</feature>
<evidence type="ECO:0000256" key="1">
    <source>
        <dbReference type="SAM" id="MobiDB-lite"/>
    </source>
</evidence>
<dbReference type="Proteomes" id="UP000006039">
    <property type="component" value="Unassembled WGS sequence"/>
</dbReference>
<dbReference type="RefSeq" id="XP_009223828.1">
    <property type="nucleotide sequence ID" value="XM_009225564.1"/>
</dbReference>
<reference evidence="2" key="3">
    <citation type="submission" date="2010-09" db="EMBL/GenBank/DDBJ databases">
        <title>Annotation of Gaeumannomyces graminis var. tritici R3-111a-1.</title>
        <authorList>
            <consortium name="The Broad Institute Genome Sequencing Platform"/>
            <person name="Ma L.-J."/>
            <person name="Dead R."/>
            <person name="Young S.K."/>
            <person name="Zeng Q."/>
            <person name="Gargeya S."/>
            <person name="Fitzgerald M."/>
            <person name="Haas B."/>
            <person name="Abouelleil A."/>
            <person name="Alvarado L."/>
            <person name="Arachchi H.M."/>
            <person name="Berlin A."/>
            <person name="Brown A."/>
            <person name="Chapman S.B."/>
            <person name="Chen Z."/>
            <person name="Dunbar C."/>
            <person name="Freedman E."/>
            <person name="Gearin G."/>
            <person name="Gellesch M."/>
            <person name="Goldberg J."/>
            <person name="Griggs A."/>
            <person name="Gujja S."/>
            <person name="Heiman D."/>
            <person name="Howarth C."/>
            <person name="Larson L."/>
            <person name="Lui A."/>
            <person name="MacDonald P.J.P."/>
            <person name="Mehta T."/>
            <person name="Montmayeur A."/>
            <person name="Murphy C."/>
            <person name="Neiman D."/>
            <person name="Pearson M."/>
            <person name="Priest M."/>
            <person name="Roberts A."/>
            <person name="Saif S."/>
            <person name="Shea T."/>
            <person name="Shenoy N."/>
            <person name="Sisk P."/>
            <person name="Stolte C."/>
            <person name="Sykes S."/>
            <person name="Yandava C."/>
            <person name="Wortman J."/>
            <person name="Nusbaum C."/>
            <person name="Birren B."/>
        </authorList>
    </citation>
    <scope>NUCLEOTIDE SEQUENCE</scope>
    <source>
        <strain evidence="2">R3-111a-1</strain>
    </source>
</reference>
<feature type="compositionally biased region" description="Low complexity" evidence="1">
    <location>
        <begin position="109"/>
        <end position="128"/>
    </location>
</feature>
<keyword evidence="4" id="KW-1185">Reference proteome</keyword>
<dbReference type="OrthoDB" id="3545916at2759"/>
<organism evidence="2">
    <name type="scientific">Gaeumannomyces tritici (strain R3-111a-1)</name>
    <name type="common">Wheat and barley take-all root rot fungus</name>
    <name type="synonym">Gaeumannomyces graminis var. tritici</name>
    <dbReference type="NCBI Taxonomy" id="644352"/>
    <lineage>
        <taxon>Eukaryota</taxon>
        <taxon>Fungi</taxon>
        <taxon>Dikarya</taxon>
        <taxon>Ascomycota</taxon>
        <taxon>Pezizomycotina</taxon>
        <taxon>Sordariomycetes</taxon>
        <taxon>Sordariomycetidae</taxon>
        <taxon>Magnaporthales</taxon>
        <taxon>Magnaporthaceae</taxon>
        <taxon>Gaeumannomyces</taxon>
    </lineage>
</organism>
<dbReference type="GeneID" id="20348196"/>
<reference evidence="2" key="2">
    <citation type="submission" date="2010-07" db="EMBL/GenBank/DDBJ databases">
        <authorList>
            <consortium name="The Broad Institute Genome Sequencing Platform"/>
            <consortium name="Broad Institute Genome Sequencing Center for Infectious Disease"/>
            <person name="Ma L.-J."/>
            <person name="Dead R."/>
            <person name="Young S."/>
            <person name="Zeng Q."/>
            <person name="Koehrsen M."/>
            <person name="Alvarado L."/>
            <person name="Berlin A."/>
            <person name="Chapman S.B."/>
            <person name="Chen Z."/>
            <person name="Freedman E."/>
            <person name="Gellesch M."/>
            <person name="Goldberg J."/>
            <person name="Griggs A."/>
            <person name="Gujja S."/>
            <person name="Heilman E.R."/>
            <person name="Heiman D."/>
            <person name="Hepburn T."/>
            <person name="Howarth C."/>
            <person name="Jen D."/>
            <person name="Larson L."/>
            <person name="Mehta T."/>
            <person name="Neiman D."/>
            <person name="Pearson M."/>
            <person name="Roberts A."/>
            <person name="Saif S."/>
            <person name="Shea T."/>
            <person name="Shenoy N."/>
            <person name="Sisk P."/>
            <person name="Stolte C."/>
            <person name="Sykes S."/>
            <person name="Walk T."/>
            <person name="White J."/>
            <person name="Yandava C."/>
            <person name="Haas B."/>
            <person name="Nusbaum C."/>
            <person name="Birren B."/>
        </authorList>
    </citation>
    <scope>NUCLEOTIDE SEQUENCE</scope>
    <source>
        <strain evidence="2">R3-111a-1</strain>
    </source>
</reference>
<reference evidence="4" key="1">
    <citation type="submission" date="2010-07" db="EMBL/GenBank/DDBJ databases">
        <title>The genome sequence of Gaeumannomyces graminis var. tritici strain R3-111a-1.</title>
        <authorList>
            <consortium name="The Broad Institute Genome Sequencing Platform"/>
            <person name="Ma L.-J."/>
            <person name="Dead R."/>
            <person name="Young S."/>
            <person name="Zeng Q."/>
            <person name="Koehrsen M."/>
            <person name="Alvarado L."/>
            <person name="Berlin A."/>
            <person name="Chapman S.B."/>
            <person name="Chen Z."/>
            <person name="Freedman E."/>
            <person name="Gellesch M."/>
            <person name="Goldberg J."/>
            <person name="Griggs A."/>
            <person name="Gujja S."/>
            <person name="Heilman E.R."/>
            <person name="Heiman D."/>
            <person name="Hepburn T."/>
            <person name="Howarth C."/>
            <person name="Jen D."/>
            <person name="Larson L."/>
            <person name="Mehta T."/>
            <person name="Neiman D."/>
            <person name="Pearson M."/>
            <person name="Roberts A."/>
            <person name="Saif S."/>
            <person name="Shea T."/>
            <person name="Shenoy N."/>
            <person name="Sisk P."/>
            <person name="Stolte C."/>
            <person name="Sykes S."/>
            <person name="Walk T."/>
            <person name="White J."/>
            <person name="Yandava C."/>
            <person name="Haas B."/>
            <person name="Nusbaum C."/>
            <person name="Birren B."/>
        </authorList>
    </citation>
    <scope>NUCLEOTIDE SEQUENCE [LARGE SCALE GENOMIC DNA]</scope>
    <source>
        <strain evidence="4">R3-111a-1</strain>
    </source>
</reference>
<sequence>MDAIFESVAALVSYRLTSSPNTNDEGDEQNAMRDHGTTTGCPDCDCGAELGGNPAPVSSFRAASPEEERVVREDRATRESRIAREDRTVRDDRAIRDERPARPVPPPRAGSSSSRVHGQHTTTVTTTTSRSAASMSDKEKIEELRGFNKTLMDVIKEKDAVLREKEGFLREKDGFLRDRDSELLKYSQDYSFLHAAWTETQEKLAKQTELLTALQQEALANVDRHEPTFDATVVGAFVKVNRTINSLVRKGRKDVVTLARFVEGEGAATVPWREGTLPDSCVDTRVPEVAERTSEVLVLMLRAMVWCVLARRLFTALKPFAVFGSKTALLVDQSYQRMFTNHTTNQVAARWRALSARCLADYEAESDARAEARSATDGSRPLHQDFVLEDLMAEFAMVLHEDIGCRDKSTEEIQKMLRPAFEPVLLAAIELARLTARERAGYTLEFPDVEKHGFLKVADDQLLTNRPTDVGMNASGDEDEVEGPFAVVASPMLVKWGSGSGERLNESTILCKAFVWRPRRD</sequence>
<accession>J3P2J2</accession>
<evidence type="ECO:0000313" key="2">
    <source>
        <dbReference type="EMBL" id="EJT73884.1"/>
    </source>
</evidence>
<reference evidence="3" key="4">
    <citation type="journal article" date="2015" name="G3 (Bethesda)">
        <title>Genome sequences of three phytopathogenic species of the Magnaporthaceae family of fungi.</title>
        <authorList>
            <person name="Okagaki L.H."/>
            <person name="Nunes C.C."/>
            <person name="Sailsbery J."/>
            <person name="Clay B."/>
            <person name="Brown D."/>
            <person name="John T."/>
            <person name="Oh Y."/>
            <person name="Young N."/>
            <person name="Fitzgerald M."/>
            <person name="Haas B.J."/>
            <person name="Zeng Q."/>
            <person name="Young S."/>
            <person name="Adiconis X."/>
            <person name="Fan L."/>
            <person name="Levin J.Z."/>
            <person name="Mitchell T.K."/>
            <person name="Okubara P.A."/>
            <person name="Farman M.L."/>
            <person name="Kohn L.M."/>
            <person name="Birren B."/>
            <person name="Ma L.-J."/>
            <person name="Dean R.A."/>
        </authorList>
    </citation>
    <scope>NUCLEOTIDE SEQUENCE</scope>
    <source>
        <strain evidence="3">R3-111a-1</strain>
    </source>
</reference>
<dbReference type="HOGENOM" id="CLU_522792_0_0_1"/>
<dbReference type="AlphaFoldDB" id="J3P2J2"/>
<evidence type="ECO:0000313" key="3">
    <source>
        <dbReference type="EnsemblFungi" id="EJT73884"/>
    </source>
</evidence>
<dbReference type="EMBL" id="GL385398">
    <property type="protein sequence ID" value="EJT73884.1"/>
    <property type="molecule type" value="Genomic_DNA"/>
</dbReference>